<dbReference type="InterPro" id="IPR032071">
    <property type="entry name" value="DUF4806"/>
</dbReference>
<dbReference type="EnsemblMetazoa" id="AATE004225-RA">
    <property type="protein sequence ID" value="AATE004225-PA.1"/>
    <property type="gene ID" value="AATE004225"/>
</dbReference>
<sequence>MVKSVFPFPVSKEYTVASKTYNMPVLICFQCSTVIRNFYNFSKQVEAIQTKLKKECFSRDGSLPIDQLVQYIKEEPRLHEDVDLEGTKEFLLMSADVEAPECESETSSNLKHTSEEHRMEPFELHNHAEGQQKISSHPIGCVDKTEVVNSIVSVEKRVNKVAQKLEILLQASLNNCKRTKTPFEFDLINNEAEFKAFDKAEREYMSTYVNWLTVNSTSTESAKRMKDAADSLFNRAFLTKCTWTGNGAGDRNVPLRNYKNVIRLFRMVGSTEMECVNERMVARFWQSKTKSVYSKLPQSSQRWKNVERIDQLSSPVFTKVEKR</sequence>
<dbReference type="STRING" id="41427.A0A182IRQ7"/>
<name>A0A182IRQ7_ANOAO</name>
<evidence type="ECO:0000313" key="2">
    <source>
        <dbReference type="EnsemblMetazoa" id="AATE004225-PA.1"/>
    </source>
</evidence>
<evidence type="ECO:0000259" key="1">
    <source>
        <dbReference type="Pfam" id="PF16064"/>
    </source>
</evidence>
<reference evidence="2" key="1">
    <citation type="submission" date="2022-08" db="UniProtKB">
        <authorList>
            <consortium name="EnsemblMetazoa"/>
        </authorList>
    </citation>
    <scope>IDENTIFICATION</scope>
    <source>
        <strain evidence="2">EBRO</strain>
    </source>
</reference>
<dbReference type="VEuPathDB" id="VectorBase:AATE004225"/>
<accession>A0A182IRQ7</accession>
<feature type="domain" description="DUF4806" evidence="1">
    <location>
        <begin position="181"/>
        <end position="265"/>
    </location>
</feature>
<protein>
    <submittedName>
        <fullName evidence="2">DUF4806 domain-containing protein</fullName>
    </submittedName>
</protein>
<dbReference type="AlphaFoldDB" id="A0A182IRQ7"/>
<proteinExistence type="predicted"/>
<organism evidence="2">
    <name type="scientific">Anopheles atroparvus</name>
    <name type="common">European mosquito</name>
    <dbReference type="NCBI Taxonomy" id="41427"/>
    <lineage>
        <taxon>Eukaryota</taxon>
        <taxon>Metazoa</taxon>
        <taxon>Ecdysozoa</taxon>
        <taxon>Arthropoda</taxon>
        <taxon>Hexapoda</taxon>
        <taxon>Insecta</taxon>
        <taxon>Pterygota</taxon>
        <taxon>Neoptera</taxon>
        <taxon>Endopterygota</taxon>
        <taxon>Diptera</taxon>
        <taxon>Nematocera</taxon>
        <taxon>Culicoidea</taxon>
        <taxon>Culicidae</taxon>
        <taxon>Anophelinae</taxon>
        <taxon>Anopheles</taxon>
    </lineage>
</organism>
<dbReference type="Pfam" id="PF16064">
    <property type="entry name" value="DUF4806"/>
    <property type="match status" value="1"/>
</dbReference>